<reference evidence="2 3" key="1">
    <citation type="submission" date="2020-03" db="EMBL/GenBank/DDBJ databases">
        <title>Draft genome of Streptomyces sp. ventii, isolated from the Axial Seamount in the Pacific Ocean, and resequencing of the two type strains Streptomyces lonarensis strain NCL 716 and Streptomyces bohaiensis strain 11A07.</title>
        <authorList>
            <person name="Loughran R.M."/>
            <person name="Pfannmuller K.M."/>
            <person name="Wasson B.J."/>
            <person name="Deadmond M.C."/>
            <person name="Paddock B.E."/>
            <person name="Koyack M.J."/>
            <person name="Gallegos D.A."/>
            <person name="Mitchell E.A."/>
            <person name="Ushijima B."/>
            <person name="Saw J.H."/>
            <person name="Mcphail K.L."/>
            <person name="Videau P."/>
        </authorList>
    </citation>
    <scope>NUCLEOTIDE SEQUENCE [LARGE SCALE GENOMIC DNA]</scope>
    <source>
        <strain evidence="2 3">NCL716</strain>
    </source>
</reference>
<evidence type="ECO:0000313" key="2">
    <source>
        <dbReference type="EMBL" id="NJQ04277.1"/>
    </source>
</evidence>
<dbReference type="EMBL" id="JAAVJD010000004">
    <property type="protein sequence ID" value="NJQ04277.1"/>
    <property type="molecule type" value="Genomic_DNA"/>
</dbReference>
<gene>
    <name evidence="2" type="ORF">HCN56_01465</name>
</gene>
<dbReference type="InterPro" id="IPR009061">
    <property type="entry name" value="DNA-bd_dom_put_sf"/>
</dbReference>
<keyword evidence="3" id="KW-1185">Reference proteome</keyword>
<feature type="domain" description="HTH merR-type" evidence="1">
    <location>
        <begin position="10"/>
        <end position="49"/>
    </location>
</feature>
<accession>A0A7X6CX92</accession>
<proteinExistence type="predicted"/>
<dbReference type="RefSeq" id="WP_167967576.1">
    <property type="nucleotide sequence ID" value="NZ_BHZG01000648.1"/>
</dbReference>
<dbReference type="Proteomes" id="UP000578686">
    <property type="component" value="Unassembled WGS sequence"/>
</dbReference>
<evidence type="ECO:0000259" key="1">
    <source>
        <dbReference type="Pfam" id="PF13411"/>
    </source>
</evidence>
<name>A0A7X6CX92_9ACTN</name>
<dbReference type="SUPFAM" id="SSF46955">
    <property type="entry name" value="Putative DNA-binding domain"/>
    <property type="match status" value="1"/>
</dbReference>
<protein>
    <submittedName>
        <fullName evidence="2">MerR family transcriptional regulator</fullName>
    </submittedName>
</protein>
<evidence type="ECO:0000313" key="3">
    <source>
        <dbReference type="Proteomes" id="UP000578686"/>
    </source>
</evidence>
<comment type="caution">
    <text evidence="2">The sequence shown here is derived from an EMBL/GenBank/DDBJ whole genome shotgun (WGS) entry which is preliminary data.</text>
</comment>
<organism evidence="2 3">
    <name type="scientific">Streptomyces lonarensis</name>
    <dbReference type="NCBI Taxonomy" id="700599"/>
    <lineage>
        <taxon>Bacteria</taxon>
        <taxon>Bacillati</taxon>
        <taxon>Actinomycetota</taxon>
        <taxon>Actinomycetes</taxon>
        <taxon>Kitasatosporales</taxon>
        <taxon>Streptomycetaceae</taxon>
        <taxon>Streptomyces</taxon>
    </lineage>
</organism>
<dbReference type="InterPro" id="IPR000551">
    <property type="entry name" value="MerR-type_HTH_dom"/>
</dbReference>
<dbReference type="AlphaFoldDB" id="A0A7X6CX92"/>
<dbReference type="GO" id="GO:0006355">
    <property type="term" value="P:regulation of DNA-templated transcription"/>
    <property type="evidence" value="ECO:0007669"/>
    <property type="project" value="InterPro"/>
</dbReference>
<dbReference type="Pfam" id="PF13411">
    <property type="entry name" value="MerR_1"/>
    <property type="match status" value="1"/>
</dbReference>
<sequence length="74" mass="7917">MASVMVDQHAAAHYAGVSASAIRRWAAEGLIGKEGVGRGQVRYDALDIEPAVRCELTDEVLERGRPVARELVAA</sequence>
<dbReference type="GO" id="GO:0003677">
    <property type="term" value="F:DNA binding"/>
    <property type="evidence" value="ECO:0007669"/>
    <property type="project" value="InterPro"/>
</dbReference>